<evidence type="ECO:0000256" key="1">
    <source>
        <dbReference type="SAM" id="MobiDB-lite"/>
    </source>
</evidence>
<gene>
    <name evidence="2" type="ORF">QBC46DRAFT_295982</name>
</gene>
<dbReference type="InterPro" id="IPR025213">
    <property type="entry name" value="Sim4_Fta2"/>
</dbReference>
<dbReference type="EMBL" id="MU853879">
    <property type="protein sequence ID" value="KAK3936571.1"/>
    <property type="molecule type" value="Genomic_DNA"/>
</dbReference>
<organism evidence="2 3">
    <name type="scientific">Diplogelasinospora grovesii</name>
    <dbReference type="NCBI Taxonomy" id="303347"/>
    <lineage>
        <taxon>Eukaryota</taxon>
        <taxon>Fungi</taxon>
        <taxon>Dikarya</taxon>
        <taxon>Ascomycota</taxon>
        <taxon>Pezizomycotina</taxon>
        <taxon>Sordariomycetes</taxon>
        <taxon>Sordariomycetidae</taxon>
        <taxon>Sordariales</taxon>
        <taxon>Diplogelasinosporaceae</taxon>
        <taxon>Diplogelasinospora</taxon>
    </lineage>
</organism>
<comment type="caution">
    <text evidence="2">The sequence shown here is derived from an EMBL/GenBank/DDBJ whole genome shotgun (WGS) entry which is preliminary data.</text>
</comment>
<evidence type="ECO:0000313" key="2">
    <source>
        <dbReference type="EMBL" id="KAK3936571.1"/>
    </source>
</evidence>
<sequence length="277" mass="31722">MPRRRRRATRPSTTADLPPCPGPKLHAFKHHDAPIQWLDQLDEDRLASSDSETQSCVFRVRIESQTYALKVFKVLDPSIDHEFWGPYLALHPTKDQLRLVTYHTDPFYAECRAYGRIKEAQEKGLLKRQIAVPCHGFLLLKQSDKSVLETRGIDLGIGTGGTTEVRAIVKDVAPEDTGVNAKTLGMILRDLRLLNKLKIYNRDIRAENFRGGKLVDFGSSWTEPHCILECFNEENARDARGEDLVMFDDMIEDEEIKTEVRATPNTDYCRKLRSWIP</sequence>
<proteinExistence type="predicted"/>
<dbReference type="Proteomes" id="UP001303473">
    <property type="component" value="Unassembled WGS sequence"/>
</dbReference>
<feature type="region of interest" description="Disordered" evidence="1">
    <location>
        <begin position="1"/>
        <end position="22"/>
    </location>
</feature>
<accession>A0AAN6MZV3</accession>
<protein>
    <submittedName>
        <fullName evidence="2">Kinetochore Sim4 complex subunit FTA2-domain-containing protein</fullName>
    </submittedName>
</protein>
<dbReference type="Pfam" id="PF13095">
    <property type="entry name" value="FTA2"/>
    <property type="match status" value="1"/>
</dbReference>
<keyword evidence="3" id="KW-1185">Reference proteome</keyword>
<name>A0AAN6MZV3_9PEZI</name>
<evidence type="ECO:0000313" key="3">
    <source>
        <dbReference type="Proteomes" id="UP001303473"/>
    </source>
</evidence>
<reference evidence="3" key="1">
    <citation type="journal article" date="2023" name="Mol. Phylogenet. Evol.">
        <title>Genome-scale phylogeny and comparative genomics of the fungal order Sordariales.</title>
        <authorList>
            <person name="Hensen N."/>
            <person name="Bonometti L."/>
            <person name="Westerberg I."/>
            <person name="Brannstrom I.O."/>
            <person name="Guillou S."/>
            <person name="Cros-Aarteil S."/>
            <person name="Calhoun S."/>
            <person name="Haridas S."/>
            <person name="Kuo A."/>
            <person name="Mondo S."/>
            <person name="Pangilinan J."/>
            <person name="Riley R."/>
            <person name="LaButti K."/>
            <person name="Andreopoulos B."/>
            <person name="Lipzen A."/>
            <person name="Chen C."/>
            <person name="Yan M."/>
            <person name="Daum C."/>
            <person name="Ng V."/>
            <person name="Clum A."/>
            <person name="Steindorff A."/>
            <person name="Ohm R.A."/>
            <person name="Martin F."/>
            <person name="Silar P."/>
            <person name="Natvig D.O."/>
            <person name="Lalanne C."/>
            <person name="Gautier V."/>
            <person name="Ament-Velasquez S.L."/>
            <person name="Kruys A."/>
            <person name="Hutchinson M.I."/>
            <person name="Powell A.J."/>
            <person name="Barry K."/>
            <person name="Miller A.N."/>
            <person name="Grigoriev I.V."/>
            <person name="Debuchy R."/>
            <person name="Gladieux P."/>
            <person name="Hiltunen Thoren M."/>
            <person name="Johannesson H."/>
        </authorList>
    </citation>
    <scope>NUCLEOTIDE SEQUENCE [LARGE SCALE GENOMIC DNA]</scope>
    <source>
        <strain evidence="3">CBS 340.73</strain>
    </source>
</reference>
<dbReference type="AlphaFoldDB" id="A0AAN6MZV3"/>